<dbReference type="InterPro" id="IPR000304">
    <property type="entry name" value="Pyrroline-COOH_reductase"/>
</dbReference>
<feature type="binding site" evidence="12">
    <location>
        <position position="91"/>
    </location>
    <ligand>
        <name>NADPH</name>
        <dbReference type="ChEBI" id="CHEBI:57783"/>
    </ligand>
</feature>
<dbReference type="PATRIC" id="fig|54398.3.peg.2113"/>
<sequence length="309" mass="32411">MRTSRTTKAEATAASGGVIENIMDSNTARLTDRSMRPNSITFIGGGNMAASLIGGLIADGFDPTRIFVSDPDKEQLSQLAARYRIHAATDNQSAVEAAEVVVLAVKPQVLEAVARDLAETLQASRPLVISIAAGVREAALLDWIGEGIALVRSMPNTPAMIQAGATGLHASTGVNDAQRNQAESILRAVGLTRWVEDEAQIDAVTALSGSGPAYFFLVMEAMEAAAVELGLDSESARLLTLQTALGAARMAIESRDAPATLRQKVTSPGGTTEKALGILEEGGLRDLFKDALLGAKTRSEELSKILAKT</sequence>
<evidence type="ECO:0000256" key="12">
    <source>
        <dbReference type="PIRSR" id="PIRSR000193-1"/>
    </source>
</evidence>
<dbReference type="Gene3D" id="1.10.3730.10">
    <property type="entry name" value="ProC C-terminal domain-like"/>
    <property type="match status" value="1"/>
</dbReference>
<dbReference type="PANTHER" id="PTHR11645">
    <property type="entry name" value="PYRROLINE-5-CARBOXYLATE REDUCTASE"/>
    <property type="match status" value="1"/>
</dbReference>
<feature type="binding site" evidence="12">
    <location>
        <begin position="43"/>
        <end position="48"/>
    </location>
    <ligand>
        <name>NADP(+)</name>
        <dbReference type="ChEBI" id="CHEBI:58349"/>
    </ligand>
</feature>
<evidence type="ECO:0000256" key="1">
    <source>
        <dbReference type="ARBA" id="ARBA00005205"/>
    </source>
</evidence>
<evidence type="ECO:0000259" key="15">
    <source>
        <dbReference type="Pfam" id="PF14748"/>
    </source>
</evidence>
<dbReference type="AlphaFoldDB" id="A0A0T5YXR3"/>
<dbReference type="InterPro" id="IPR036291">
    <property type="entry name" value="NAD(P)-bd_dom_sf"/>
</dbReference>
<dbReference type="GO" id="GO:0005737">
    <property type="term" value="C:cytoplasm"/>
    <property type="evidence" value="ECO:0007669"/>
    <property type="project" value="UniProtKB-SubCell"/>
</dbReference>
<proteinExistence type="inferred from homology"/>
<gene>
    <name evidence="10" type="primary">proC</name>
    <name evidence="16" type="ORF">Ga0074115_11724</name>
</gene>
<evidence type="ECO:0000256" key="4">
    <source>
        <dbReference type="ARBA" id="ARBA00022605"/>
    </source>
</evidence>
<comment type="subcellular location">
    <subcellularLocation>
        <location evidence="10">Cytoplasm</location>
    </subcellularLocation>
</comment>
<dbReference type="InterPro" id="IPR053790">
    <property type="entry name" value="P5CR-like_CS"/>
</dbReference>
<comment type="similarity">
    <text evidence="2 10 13">Belongs to the pyrroline-5-carboxylate reductase family.</text>
</comment>
<dbReference type="Gene3D" id="3.40.50.720">
    <property type="entry name" value="NAD(P)-binding Rossmann-like Domain"/>
    <property type="match status" value="1"/>
</dbReference>
<reference evidence="16 17" key="1">
    <citation type="submission" date="2015-11" db="EMBL/GenBank/DDBJ databases">
        <title>The genome of Candidatus Endoriftia persephone in Ridgeia piscesae and population structure of the North Eastern Pacific vestimentiferan symbionts.</title>
        <authorList>
            <person name="Perez M."/>
            <person name="Juniper K.S."/>
        </authorList>
    </citation>
    <scope>NUCLEOTIDE SEQUENCE [LARGE SCALE GENOMIC DNA]</scope>
    <source>
        <strain evidence="16">Ind11</strain>
    </source>
</reference>
<dbReference type="Proteomes" id="UP000051634">
    <property type="component" value="Unassembled WGS sequence"/>
</dbReference>
<evidence type="ECO:0000256" key="8">
    <source>
        <dbReference type="ARBA" id="ARBA00050547"/>
    </source>
</evidence>
<name>A0A0T5YXR3_9GAMM</name>
<evidence type="ECO:0000256" key="9">
    <source>
        <dbReference type="ARBA" id="ARBA00052690"/>
    </source>
</evidence>
<dbReference type="GO" id="GO:0004735">
    <property type="term" value="F:pyrroline-5-carboxylate reductase activity"/>
    <property type="evidence" value="ECO:0007669"/>
    <property type="project" value="UniProtKB-UniRule"/>
</dbReference>
<keyword evidence="17" id="KW-1185">Reference proteome</keyword>
<dbReference type="HAMAP" id="MF_01925">
    <property type="entry name" value="P5C_reductase"/>
    <property type="match status" value="1"/>
</dbReference>
<dbReference type="Pfam" id="PF03807">
    <property type="entry name" value="F420_oxidored"/>
    <property type="match status" value="1"/>
</dbReference>
<evidence type="ECO:0000256" key="6">
    <source>
        <dbReference type="ARBA" id="ARBA00022857"/>
    </source>
</evidence>
<dbReference type="InterPro" id="IPR029036">
    <property type="entry name" value="P5CR_dimer"/>
</dbReference>
<evidence type="ECO:0000313" key="17">
    <source>
        <dbReference type="Proteomes" id="UP000051634"/>
    </source>
</evidence>
<protein>
    <recommendedName>
        <fullName evidence="10 11">Pyrroline-5-carboxylate reductase</fullName>
        <shortName evidence="10">P5C reductase</shortName>
        <shortName evidence="10">P5CR</shortName>
        <ecNumber evidence="10 11">1.5.1.2</ecNumber>
    </recommendedName>
    <alternativeName>
        <fullName evidence="10">PCA reductase</fullName>
    </alternativeName>
</protein>
<feature type="domain" description="Pyrroline-5-carboxylate reductase dimerisation" evidence="15">
    <location>
        <begin position="198"/>
        <end position="302"/>
    </location>
</feature>
<evidence type="ECO:0000256" key="3">
    <source>
        <dbReference type="ARBA" id="ARBA00022490"/>
    </source>
</evidence>
<evidence type="ECO:0000256" key="10">
    <source>
        <dbReference type="HAMAP-Rule" id="MF_01925"/>
    </source>
</evidence>
<dbReference type="Pfam" id="PF14748">
    <property type="entry name" value="P5CR_dimer"/>
    <property type="match status" value="1"/>
</dbReference>
<dbReference type="GO" id="GO:0055129">
    <property type="term" value="P:L-proline biosynthetic process"/>
    <property type="evidence" value="ECO:0007669"/>
    <property type="project" value="UniProtKB-UniRule"/>
</dbReference>
<comment type="pathway">
    <text evidence="1 10 13">Amino-acid biosynthesis; L-proline biosynthesis; L-proline from L-glutamate 5-semialdehyde: step 1/1.</text>
</comment>
<dbReference type="NCBIfam" id="TIGR00112">
    <property type="entry name" value="proC"/>
    <property type="match status" value="1"/>
</dbReference>
<dbReference type="PANTHER" id="PTHR11645:SF0">
    <property type="entry name" value="PYRROLINE-5-CARBOXYLATE REDUCTASE 3"/>
    <property type="match status" value="1"/>
</dbReference>
<dbReference type="UniPathway" id="UPA00098">
    <property type="reaction ID" value="UER00361"/>
</dbReference>
<keyword evidence="7 10" id="KW-0560">Oxidoreductase</keyword>
<comment type="catalytic activity">
    <reaction evidence="9 10 13">
        <text>L-proline + NADP(+) = (S)-1-pyrroline-5-carboxylate + NADPH + 2 H(+)</text>
        <dbReference type="Rhea" id="RHEA:14109"/>
        <dbReference type="ChEBI" id="CHEBI:15378"/>
        <dbReference type="ChEBI" id="CHEBI:17388"/>
        <dbReference type="ChEBI" id="CHEBI:57783"/>
        <dbReference type="ChEBI" id="CHEBI:58349"/>
        <dbReference type="ChEBI" id="CHEBI:60039"/>
        <dbReference type="EC" id="1.5.1.2"/>
    </reaction>
</comment>
<comment type="function">
    <text evidence="10">Catalyzes the reduction of 1-pyrroline-5-carboxylate (PCA) to L-proline.</text>
</comment>
<dbReference type="FunFam" id="3.40.50.720:FF:000105">
    <property type="entry name" value="Pyrroline-5-carboxylate reductase"/>
    <property type="match status" value="1"/>
</dbReference>
<evidence type="ECO:0000256" key="2">
    <source>
        <dbReference type="ARBA" id="ARBA00005525"/>
    </source>
</evidence>
<feature type="domain" description="Pyrroline-5-carboxylate reductase catalytic N-terminal" evidence="14">
    <location>
        <begin position="40"/>
        <end position="134"/>
    </location>
</feature>
<dbReference type="PROSITE" id="PS00521">
    <property type="entry name" value="P5CR"/>
    <property type="match status" value="1"/>
</dbReference>
<evidence type="ECO:0000256" key="5">
    <source>
        <dbReference type="ARBA" id="ARBA00022650"/>
    </source>
</evidence>
<dbReference type="InterPro" id="IPR008927">
    <property type="entry name" value="6-PGluconate_DH-like_C_sf"/>
</dbReference>
<comment type="caution">
    <text evidence="16">The sequence shown here is derived from an EMBL/GenBank/DDBJ whole genome shotgun (WGS) entry which is preliminary data.</text>
</comment>
<dbReference type="EMBL" id="LDXT01000080">
    <property type="protein sequence ID" value="KRT55368.1"/>
    <property type="molecule type" value="Genomic_DNA"/>
</dbReference>
<organism evidence="16 17">
    <name type="scientific">endosymbiont of Ridgeia piscesae</name>
    <dbReference type="NCBI Taxonomy" id="54398"/>
    <lineage>
        <taxon>Bacteria</taxon>
        <taxon>Pseudomonadati</taxon>
        <taxon>Pseudomonadota</taxon>
        <taxon>Gammaproteobacteria</taxon>
        <taxon>sulfur-oxidizing symbionts</taxon>
    </lineage>
</organism>
<dbReference type="InterPro" id="IPR028939">
    <property type="entry name" value="P5C_Rdtase_cat_N"/>
</dbReference>
<comment type="catalytic activity">
    <reaction evidence="8 10">
        <text>L-proline + NAD(+) = (S)-1-pyrroline-5-carboxylate + NADH + 2 H(+)</text>
        <dbReference type="Rhea" id="RHEA:14105"/>
        <dbReference type="ChEBI" id="CHEBI:15378"/>
        <dbReference type="ChEBI" id="CHEBI:17388"/>
        <dbReference type="ChEBI" id="CHEBI:57540"/>
        <dbReference type="ChEBI" id="CHEBI:57945"/>
        <dbReference type="ChEBI" id="CHEBI:60039"/>
        <dbReference type="EC" id="1.5.1.2"/>
    </reaction>
</comment>
<dbReference type="PIRSF" id="PIRSF000193">
    <property type="entry name" value="Pyrrol-5-carb_rd"/>
    <property type="match status" value="1"/>
</dbReference>
<evidence type="ECO:0000259" key="14">
    <source>
        <dbReference type="Pfam" id="PF03807"/>
    </source>
</evidence>
<keyword evidence="3 10" id="KW-0963">Cytoplasm</keyword>
<keyword evidence="6 10" id="KW-0521">NADP</keyword>
<keyword evidence="4 10" id="KW-0028">Amino-acid biosynthesis</keyword>
<evidence type="ECO:0000313" key="16">
    <source>
        <dbReference type="EMBL" id="KRT55368.1"/>
    </source>
</evidence>
<keyword evidence="5 10" id="KW-0641">Proline biosynthesis</keyword>
<accession>A0A0T5YXR3</accession>
<dbReference type="EC" id="1.5.1.2" evidence="10 11"/>
<dbReference type="SUPFAM" id="SSF48179">
    <property type="entry name" value="6-phosphogluconate dehydrogenase C-terminal domain-like"/>
    <property type="match status" value="1"/>
</dbReference>
<evidence type="ECO:0000256" key="11">
    <source>
        <dbReference type="NCBIfam" id="TIGR00112"/>
    </source>
</evidence>
<feature type="binding site" evidence="12">
    <location>
        <begin position="104"/>
        <end position="107"/>
    </location>
    <ligand>
        <name>NADP(+)</name>
        <dbReference type="ChEBI" id="CHEBI:58349"/>
    </ligand>
</feature>
<dbReference type="FunFam" id="1.10.3730.10:FF:000001">
    <property type="entry name" value="Pyrroline-5-carboxylate reductase"/>
    <property type="match status" value="1"/>
</dbReference>
<dbReference type="SUPFAM" id="SSF51735">
    <property type="entry name" value="NAD(P)-binding Rossmann-fold domains"/>
    <property type="match status" value="1"/>
</dbReference>
<evidence type="ECO:0000256" key="7">
    <source>
        <dbReference type="ARBA" id="ARBA00023002"/>
    </source>
</evidence>
<evidence type="ECO:0000256" key="13">
    <source>
        <dbReference type="RuleBase" id="RU003903"/>
    </source>
</evidence>